<sequence length="186" mass="22013">MEEYDDEFISDDDISEDIEEDEEDEEEEDDMSKLEEDLSLKIKNDEIAMFKRENIQDLSDSFIKSYLSHTIEFIKKGGLMVDGRRDFDYPNDTEESYALESILLDTTPFVCIIEQFAVTPPLDKLILLMKRIFRSTLDNNIFLSPNFRKKFPLFIQNINSDQVTIQEINEIKHLRQKITEHDLEKE</sequence>
<dbReference type="RefSeq" id="YP_010796802.1">
    <property type="nucleotide sequence ID" value="NC_076102.1"/>
</dbReference>
<feature type="compositionally biased region" description="Acidic residues" evidence="1">
    <location>
        <begin position="1"/>
        <end position="30"/>
    </location>
</feature>
<dbReference type="KEGG" id="vg:80534479"/>
<evidence type="ECO:0000313" key="2">
    <source>
        <dbReference type="EMBL" id="AKS26346.1"/>
    </source>
</evidence>
<dbReference type="Proteomes" id="UP000593702">
    <property type="component" value="Segment"/>
</dbReference>
<reference evidence="2 3" key="1">
    <citation type="submission" date="2015-04" db="EMBL/GenBank/DDBJ databases">
        <title>Diachasmimorpha longicaudata entomopoxvirus genome.</title>
        <authorList>
            <person name="Coffman K.A."/>
            <person name="Burke G.R."/>
        </authorList>
    </citation>
    <scope>NUCLEOTIDE SEQUENCE [LARGE SCALE GENOMIC DNA]</scope>
</reference>
<dbReference type="EMBL" id="KR095315">
    <property type="protein sequence ID" value="AKS26346.1"/>
    <property type="molecule type" value="Genomic_DNA"/>
</dbReference>
<name>A0A7R5WNP1_9POXV</name>
<organism evidence="2 3">
    <name type="scientific">Diachasmimorpha longicaudata entomopoxvirus</name>
    <dbReference type="NCBI Taxonomy" id="109981"/>
    <lineage>
        <taxon>Viruses</taxon>
        <taxon>Varidnaviria</taxon>
        <taxon>Bamfordvirae</taxon>
        <taxon>Nucleocytoviricota</taxon>
        <taxon>Pokkesviricetes</taxon>
        <taxon>Chitovirales</taxon>
        <taxon>Poxviridae</taxon>
        <taxon>Entomopoxvirinae</taxon>
        <taxon>Epsilonentomopoxvirus</taxon>
        <taxon>Epsilonentomopoxvirus dlongicaudata</taxon>
        <taxon>Diachasmimorpha entomopoxvirus</taxon>
    </lineage>
</organism>
<dbReference type="GeneID" id="80534479"/>
<proteinExistence type="predicted"/>
<evidence type="ECO:0000256" key="1">
    <source>
        <dbReference type="SAM" id="MobiDB-lite"/>
    </source>
</evidence>
<keyword evidence="3" id="KW-1185">Reference proteome</keyword>
<accession>A0A7R5WNP1</accession>
<feature type="region of interest" description="Disordered" evidence="1">
    <location>
        <begin position="1"/>
        <end position="34"/>
    </location>
</feature>
<protein>
    <submittedName>
        <fullName evidence="2">Putative RPO19-like RNA polymerase subunit</fullName>
    </submittedName>
</protein>
<evidence type="ECO:0000313" key="3">
    <source>
        <dbReference type="Proteomes" id="UP000593702"/>
    </source>
</evidence>
<gene>
    <name evidence="2" type="primary">RPO19</name>
    <name evidence="2" type="ORF">DLEV_055</name>
</gene>